<reference evidence="1" key="1">
    <citation type="journal article" date="2015" name="Nature">
        <title>Complex archaea that bridge the gap between prokaryotes and eukaryotes.</title>
        <authorList>
            <person name="Spang A."/>
            <person name="Saw J.H."/>
            <person name="Jorgensen S.L."/>
            <person name="Zaremba-Niedzwiedzka K."/>
            <person name="Martijn J."/>
            <person name="Lind A.E."/>
            <person name="van Eijk R."/>
            <person name="Schleper C."/>
            <person name="Guy L."/>
            <person name="Ettema T.J."/>
        </authorList>
    </citation>
    <scope>NUCLEOTIDE SEQUENCE</scope>
</reference>
<comment type="caution">
    <text evidence="1">The sequence shown here is derived from an EMBL/GenBank/DDBJ whole genome shotgun (WGS) entry which is preliminary data.</text>
</comment>
<evidence type="ECO:0000313" key="1">
    <source>
        <dbReference type="EMBL" id="KKN21163.1"/>
    </source>
</evidence>
<name>A0A0F9RVC7_9ZZZZ</name>
<accession>A0A0F9RVC7</accession>
<gene>
    <name evidence="1" type="ORF">LCGC14_0928190</name>
</gene>
<organism evidence="1">
    <name type="scientific">marine sediment metagenome</name>
    <dbReference type="NCBI Taxonomy" id="412755"/>
    <lineage>
        <taxon>unclassified sequences</taxon>
        <taxon>metagenomes</taxon>
        <taxon>ecological metagenomes</taxon>
    </lineage>
</organism>
<dbReference type="PROSITE" id="PS51257">
    <property type="entry name" value="PROKAR_LIPOPROTEIN"/>
    <property type="match status" value="1"/>
</dbReference>
<dbReference type="AlphaFoldDB" id="A0A0F9RVC7"/>
<dbReference type="EMBL" id="LAZR01003174">
    <property type="protein sequence ID" value="KKN21163.1"/>
    <property type="molecule type" value="Genomic_DNA"/>
</dbReference>
<proteinExistence type="predicted"/>
<sequence>MKRLCIALFLITLFPSMAWSACSTSWSRSKDWGSSEVLTETDLEGEYDRGYTFGTDCFNTSSGHDHDSSNSRQLDWDNVWSDAAHDHSSAAEGGASSFDWDSVWTDAVHSHESAGEGGTVQAHASTVVESITVGLVTTEAGASGKSMIVDGDGGASWGTPLVDEISDSDGDTKVQVEESNNENKIRFDTGGVERAVLDSSGLQLAMDAASPPQANTMVKDSIVKAWVNFQGSVTINDSFNVSSITDNTTGDFTITWDRDFADGNYAIWGSAIAAASAKIAVITVKNGTTLAVGSVTIEVRNASNAALDVDPTMVVAIGNQ</sequence>
<protein>
    <submittedName>
        <fullName evidence="1">Uncharacterized protein</fullName>
    </submittedName>
</protein>